<reference evidence="2 3" key="1">
    <citation type="submission" date="2019-08" db="EMBL/GenBank/DDBJ databases">
        <authorList>
            <person name="Liang Q."/>
        </authorList>
    </citation>
    <scope>NUCLEOTIDE SEQUENCE [LARGE SCALE GENOMIC DNA]</scope>
    <source>
        <strain evidence="2 3">V1718</strain>
    </source>
</reference>
<gene>
    <name evidence="2" type="ORF">FRD01_18845</name>
</gene>
<sequence length="174" mass="19331">MTVAMVGKPAPEFELKDESGKTHKLSDYKGKIVVLEWTNPDCPYVVRHYEAKTMQKTWEKFGPEKVVWLAVDSSNFVKPESSTEWKGKEGFGYPVLQDPSGTVGKLYEAKTTPHMYIVDAEGVLRYNGAIDDDPRGKSEAPTNHVEQALGALLEGKDVPQTNTKPYGCSVKYSS</sequence>
<dbReference type="GO" id="GO:0016491">
    <property type="term" value="F:oxidoreductase activity"/>
    <property type="evidence" value="ECO:0007669"/>
    <property type="project" value="InterPro"/>
</dbReference>
<evidence type="ECO:0000259" key="1">
    <source>
        <dbReference type="PROSITE" id="PS51352"/>
    </source>
</evidence>
<dbReference type="GO" id="GO:0016209">
    <property type="term" value="F:antioxidant activity"/>
    <property type="evidence" value="ECO:0007669"/>
    <property type="project" value="InterPro"/>
</dbReference>
<dbReference type="SUPFAM" id="SSF52833">
    <property type="entry name" value="Thioredoxin-like"/>
    <property type="match status" value="1"/>
</dbReference>
<feature type="domain" description="Thioredoxin" evidence="1">
    <location>
        <begin position="4"/>
        <end position="154"/>
    </location>
</feature>
<dbReference type="InterPro" id="IPR047262">
    <property type="entry name" value="PRX-like1"/>
</dbReference>
<proteinExistence type="predicted"/>
<dbReference type="InterPro" id="IPR000866">
    <property type="entry name" value="AhpC/TSA"/>
</dbReference>
<name>A0A5B8XYX3_9DELT</name>
<dbReference type="InterPro" id="IPR013766">
    <property type="entry name" value="Thioredoxin_domain"/>
</dbReference>
<evidence type="ECO:0000313" key="2">
    <source>
        <dbReference type="EMBL" id="QED30367.1"/>
    </source>
</evidence>
<dbReference type="PROSITE" id="PS51352">
    <property type="entry name" value="THIOREDOXIN_2"/>
    <property type="match status" value="1"/>
</dbReference>
<dbReference type="PANTHER" id="PTHR43640">
    <property type="entry name" value="OS07G0260300 PROTEIN"/>
    <property type="match status" value="1"/>
</dbReference>
<dbReference type="Gene3D" id="3.40.30.10">
    <property type="entry name" value="Glutaredoxin"/>
    <property type="match status" value="1"/>
</dbReference>
<dbReference type="RefSeq" id="WP_146964017.1">
    <property type="nucleotide sequence ID" value="NZ_CP042467.1"/>
</dbReference>
<dbReference type="KEGG" id="bbae:FRD01_18845"/>
<dbReference type="InterPro" id="IPR036249">
    <property type="entry name" value="Thioredoxin-like_sf"/>
</dbReference>
<accession>A0A5B8XYX3</accession>
<dbReference type="Pfam" id="PF00578">
    <property type="entry name" value="AhpC-TSA"/>
    <property type="match status" value="1"/>
</dbReference>
<dbReference type="Proteomes" id="UP000321595">
    <property type="component" value="Chromosome"/>
</dbReference>
<dbReference type="AlphaFoldDB" id="A0A5B8XYX3"/>
<evidence type="ECO:0000313" key="3">
    <source>
        <dbReference type="Proteomes" id="UP000321595"/>
    </source>
</evidence>
<dbReference type="CDD" id="cd02969">
    <property type="entry name" value="PRX_like1"/>
    <property type="match status" value="1"/>
</dbReference>
<dbReference type="PANTHER" id="PTHR43640:SF1">
    <property type="entry name" value="THIOREDOXIN-DEPENDENT PEROXIREDOXIN"/>
    <property type="match status" value="1"/>
</dbReference>
<dbReference type="EMBL" id="CP042467">
    <property type="protein sequence ID" value="QED30367.1"/>
    <property type="molecule type" value="Genomic_DNA"/>
</dbReference>
<keyword evidence="3" id="KW-1185">Reference proteome</keyword>
<organism evidence="2 3">
    <name type="scientific">Microvenator marinus</name>
    <dbReference type="NCBI Taxonomy" id="2600177"/>
    <lineage>
        <taxon>Bacteria</taxon>
        <taxon>Deltaproteobacteria</taxon>
        <taxon>Bradymonadales</taxon>
        <taxon>Microvenatoraceae</taxon>
        <taxon>Microvenator</taxon>
    </lineage>
</organism>
<protein>
    <submittedName>
        <fullName evidence="2">Thioredoxin family protein</fullName>
    </submittedName>
</protein>
<dbReference type="OrthoDB" id="9781543at2"/>